<protein>
    <recommendedName>
        <fullName evidence="4">SPOR domain-containing protein</fullName>
    </recommendedName>
</protein>
<dbReference type="PROSITE" id="PS51257">
    <property type="entry name" value="PROKAR_LIPOPROTEIN"/>
    <property type="match status" value="1"/>
</dbReference>
<evidence type="ECO:0000256" key="1">
    <source>
        <dbReference type="SAM" id="SignalP"/>
    </source>
</evidence>
<sequence>MKRISIPFLSLLLVAFAFSSCRQETASPIKNVRFQPTDGDRIMDGSACVSYSYFKGADQKSLGSVYTKQILVSFADGVTYEQQQELIDAYSFLEGIKGQQSTSSAMLYELNLVDGMNCKQVEKALKDLAKDSKITYAAPYFLSDVNGSLQLLGVSNEATVTIKPGEYDNLKKLAVTYKLNVLKPIGADTYLVKVDKSSIGNALDIANTLKNEAGIIKAEPDFVVSL</sequence>
<feature type="chain" id="PRO_5047462847" description="SPOR domain-containing protein" evidence="1">
    <location>
        <begin position="20"/>
        <end position="226"/>
    </location>
</feature>
<feature type="signal peptide" evidence="1">
    <location>
        <begin position="1"/>
        <end position="19"/>
    </location>
</feature>
<accession>A0ABW4X242</accession>
<gene>
    <name evidence="2" type="ORF">ACFSKU_19330</name>
</gene>
<organism evidence="2 3">
    <name type="scientific">Pontibacter silvestris</name>
    <dbReference type="NCBI Taxonomy" id="2305183"/>
    <lineage>
        <taxon>Bacteria</taxon>
        <taxon>Pseudomonadati</taxon>
        <taxon>Bacteroidota</taxon>
        <taxon>Cytophagia</taxon>
        <taxon>Cytophagales</taxon>
        <taxon>Hymenobacteraceae</taxon>
        <taxon>Pontibacter</taxon>
    </lineage>
</organism>
<keyword evidence="1" id="KW-0732">Signal</keyword>
<evidence type="ECO:0000313" key="3">
    <source>
        <dbReference type="Proteomes" id="UP001597369"/>
    </source>
</evidence>
<evidence type="ECO:0000313" key="2">
    <source>
        <dbReference type="EMBL" id="MFD2069047.1"/>
    </source>
</evidence>
<dbReference type="EMBL" id="JBHUHV010000058">
    <property type="protein sequence ID" value="MFD2069047.1"/>
    <property type="molecule type" value="Genomic_DNA"/>
</dbReference>
<proteinExistence type="predicted"/>
<name>A0ABW4X242_9BACT</name>
<evidence type="ECO:0008006" key="4">
    <source>
        <dbReference type="Google" id="ProtNLM"/>
    </source>
</evidence>
<dbReference type="RefSeq" id="WP_229957448.1">
    <property type="nucleotide sequence ID" value="NZ_JAJJWI010000001.1"/>
</dbReference>
<comment type="caution">
    <text evidence="2">The sequence shown here is derived from an EMBL/GenBank/DDBJ whole genome shotgun (WGS) entry which is preliminary data.</text>
</comment>
<keyword evidence="3" id="KW-1185">Reference proteome</keyword>
<dbReference type="Proteomes" id="UP001597369">
    <property type="component" value="Unassembled WGS sequence"/>
</dbReference>
<reference evidence="3" key="1">
    <citation type="journal article" date="2019" name="Int. J. Syst. Evol. Microbiol.">
        <title>The Global Catalogue of Microorganisms (GCM) 10K type strain sequencing project: providing services to taxonomists for standard genome sequencing and annotation.</title>
        <authorList>
            <consortium name="The Broad Institute Genomics Platform"/>
            <consortium name="The Broad Institute Genome Sequencing Center for Infectious Disease"/>
            <person name="Wu L."/>
            <person name="Ma J."/>
        </authorList>
    </citation>
    <scope>NUCLEOTIDE SEQUENCE [LARGE SCALE GENOMIC DNA]</scope>
    <source>
        <strain evidence="3">JCM 16545</strain>
    </source>
</reference>